<dbReference type="GO" id="GO:0016020">
    <property type="term" value="C:membrane"/>
    <property type="evidence" value="ECO:0007669"/>
    <property type="project" value="UniProtKB-SubCell"/>
</dbReference>
<dbReference type="Pfam" id="PF01169">
    <property type="entry name" value="GDT1"/>
    <property type="match status" value="2"/>
</dbReference>
<evidence type="ECO:0000313" key="8">
    <source>
        <dbReference type="EMBL" id="ABD11978.1"/>
    </source>
</evidence>
<dbReference type="eggNOG" id="COG2119">
    <property type="taxonomic scope" value="Bacteria"/>
</dbReference>
<evidence type="ECO:0000256" key="5">
    <source>
        <dbReference type="ARBA" id="ARBA00023136"/>
    </source>
</evidence>
<feature type="transmembrane region" description="Helical" evidence="6">
    <location>
        <begin position="186"/>
        <end position="208"/>
    </location>
</feature>
<dbReference type="AlphaFoldDB" id="Q2J9R4"/>
<evidence type="ECO:0000256" key="2">
    <source>
        <dbReference type="ARBA" id="ARBA00009190"/>
    </source>
</evidence>
<accession>Q2J9R4</accession>
<dbReference type="PANTHER" id="PTHR12608">
    <property type="entry name" value="TRANSMEMBRANE PROTEIN HTP-1 RELATED"/>
    <property type="match status" value="1"/>
</dbReference>
<feature type="transmembrane region" description="Helical" evidence="6">
    <location>
        <begin position="39"/>
        <end position="57"/>
    </location>
</feature>
<dbReference type="EMBL" id="CP000249">
    <property type="protein sequence ID" value="ABD11978.1"/>
    <property type="molecule type" value="Genomic_DNA"/>
</dbReference>
<feature type="transmembrane region" description="Helical" evidence="6">
    <location>
        <begin position="220"/>
        <end position="237"/>
    </location>
</feature>
<keyword evidence="5 6" id="KW-0472">Membrane</keyword>
<comment type="similarity">
    <text evidence="2 6">Belongs to the GDT1 family.</text>
</comment>
<keyword evidence="3 6" id="KW-0812">Transmembrane</keyword>
<protein>
    <recommendedName>
        <fullName evidence="6">GDT1 family protein</fullName>
    </recommendedName>
</protein>
<evidence type="ECO:0000313" key="9">
    <source>
        <dbReference type="Proteomes" id="UP000001937"/>
    </source>
</evidence>
<dbReference type="GO" id="GO:0046873">
    <property type="term" value="F:metal ion transmembrane transporter activity"/>
    <property type="evidence" value="ECO:0007669"/>
    <property type="project" value="InterPro"/>
</dbReference>
<organism evidence="8 9">
    <name type="scientific">Frankia casuarinae (strain DSM 45818 / CECT 9043 / HFP020203 / CcI3)</name>
    <dbReference type="NCBI Taxonomy" id="106370"/>
    <lineage>
        <taxon>Bacteria</taxon>
        <taxon>Bacillati</taxon>
        <taxon>Actinomycetota</taxon>
        <taxon>Actinomycetes</taxon>
        <taxon>Frankiales</taxon>
        <taxon>Frankiaceae</taxon>
        <taxon>Frankia</taxon>
    </lineage>
</organism>
<dbReference type="KEGG" id="fra:Francci3_2616"/>
<feature type="region of interest" description="Disordered" evidence="7">
    <location>
        <begin position="1"/>
        <end position="29"/>
    </location>
</feature>
<dbReference type="PANTHER" id="PTHR12608:SF1">
    <property type="entry name" value="TRANSMEMBRANE PROTEIN 165"/>
    <property type="match status" value="1"/>
</dbReference>
<evidence type="ECO:0000256" key="3">
    <source>
        <dbReference type="ARBA" id="ARBA00022692"/>
    </source>
</evidence>
<reference evidence="8 9" key="1">
    <citation type="journal article" date="2007" name="Genome Res.">
        <title>Genome characteristics of facultatively symbiotic Frankia sp. strains reflect host range and host plant biogeography.</title>
        <authorList>
            <person name="Normand P."/>
            <person name="Lapierre P."/>
            <person name="Tisa L.S."/>
            <person name="Gogarten J.P."/>
            <person name="Alloisio N."/>
            <person name="Bagnarol E."/>
            <person name="Bassi C.A."/>
            <person name="Berry A.M."/>
            <person name="Bickhart D.M."/>
            <person name="Choisne N."/>
            <person name="Couloux A."/>
            <person name="Cournoyer B."/>
            <person name="Cruveiller S."/>
            <person name="Daubin V."/>
            <person name="Demange N."/>
            <person name="Francino M.P."/>
            <person name="Goltsman E."/>
            <person name="Huang Y."/>
            <person name="Kopp O.R."/>
            <person name="Labarre L."/>
            <person name="Lapidus A."/>
            <person name="Lavire C."/>
            <person name="Marechal J."/>
            <person name="Martinez M."/>
            <person name="Mastronunzio J.E."/>
            <person name="Mullin B.C."/>
            <person name="Niemann J."/>
            <person name="Pujic P."/>
            <person name="Rawnsley T."/>
            <person name="Rouy Z."/>
            <person name="Schenowitz C."/>
            <person name="Sellstedt A."/>
            <person name="Tavares F."/>
            <person name="Tomkins J.P."/>
            <person name="Vallenet D."/>
            <person name="Valverde C."/>
            <person name="Wall L.G."/>
            <person name="Wang Y."/>
            <person name="Medigue C."/>
            <person name="Benson D.R."/>
        </authorList>
    </citation>
    <scope>NUCLEOTIDE SEQUENCE [LARGE SCALE GENOMIC DNA]</scope>
    <source>
        <strain evidence="9">DSM 45818 / CECT 9043 / CcI3</strain>
    </source>
</reference>
<dbReference type="HOGENOM" id="CLU_040186_2_2_11"/>
<evidence type="ECO:0000256" key="7">
    <source>
        <dbReference type="SAM" id="MobiDB-lite"/>
    </source>
</evidence>
<proteinExistence type="inferred from homology"/>
<evidence type="ECO:0000256" key="1">
    <source>
        <dbReference type="ARBA" id="ARBA00004141"/>
    </source>
</evidence>
<evidence type="ECO:0000256" key="6">
    <source>
        <dbReference type="RuleBase" id="RU365102"/>
    </source>
</evidence>
<feature type="transmembrane region" description="Helical" evidence="6">
    <location>
        <begin position="108"/>
        <end position="125"/>
    </location>
</feature>
<name>Q2J9R4_FRACC</name>
<dbReference type="Proteomes" id="UP000001937">
    <property type="component" value="Chromosome"/>
</dbReference>
<dbReference type="InterPro" id="IPR001727">
    <property type="entry name" value="GDT1-like"/>
</dbReference>
<gene>
    <name evidence="8" type="ordered locus">Francci3_2616</name>
</gene>
<comment type="subcellular location">
    <subcellularLocation>
        <location evidence="1 6">Membrane</location>
        <topology evidence="1 6">Multi-pass membrane protein</topology>
    </subcellularLocation>
</comment>
<sequence length="239" mass="24679">MVREVRGPGRMPFDQAGAPEGAHHTPPCRGGLAPGRRGLAVDNVIIAATAFAVVFPAELPDKTFVAALVLGARYRPLPVLAGIWAAFAVHVGVATAVGGLVAALPRRAVELVAGALFFVGAVLLLRSRPADPAELEGHKAAGVVGGPAARRVWVEAFGVVLVAEFGDLTQILTATLAARYHRPIPVGVGALLALCTVTGLAAAFGHFLLRVAPLRRIQQLAAIVLLGLSISTMIDVLRG</sequence>
<keyword evidence="9" id="KW-1185">Reference proteome</keyword>
<evidence type="ECO:0000256" key="4">
    <source>
        <dbReference type="ARBA" id="ARBA00022989"/>
    </source>
</evidence>
<keyword evidence="4 6" id="KW-1133">Transmembrane helix</keyword>
<feature type="transmembrane region" description="Helical" evidence="6">
    <location>
        <begin position="77"/>
        <end position="101"/>
    </location>
</feature>